<dbReference type="HOGENOM" id="CLU_2475924_0_0_2"/>
<dbReference type="AlphaFoldDB" id="D2RSI2"/>
<evidence type="ECO:0000313" key="2">
    <source>
        <dbReference type="Proteomes" id="UP000001903"/>
    </source>
</evidence>
<evidence type="ECO:0000313" key="1">
    <source>
        <dbReference type="EMBL" id="ADB60758.1"/>
    </source>
</evidence>
<reference evidence="1 2" key="1">
    <citation type="journal article" date="2010" name="Stand. Genomic Sci.">
        <title>Complete genome sequence of Haloterrigena turkmenica type strain (4k).</title>
        <authorList>
            <person name="Saunders E."/>
            <person name="Tindall B.J."/>
            <person name="Fahnrich R."/>
            <person name="Lapidus A."/>
            <person name="Copeland A."/>
            <person name="Del Rio T.G."/>
            <person name="Lucas S."/>
            <person name="Chen F."/>
            <person name="Tice H."/>
            <person name="Cheng J.F."/>
            <person name="Han C."/>
            <person name="Detter J.C."/>
            <person name="Bruce D."/>
            <person name="Goodwin L."/>
            <person name="Chain P."/>
            <person name="Pitluck S."/>
            <person name="Pati A."/>
            <person name="Ivanova N."/>
            <person name="Mavromatis K."/>
            <person name="Chen A."/>
            <person name="Palaniappan K."/>
            <person name="Land M."/>
            <person name="Hauser L."/>
            <person name="Chang Y.J."/>
            <person name="Jeffries C.D."/>
            <person name="Brettin T."/>
            <person name="Rohde M."/>
            <person name="Goker M."/>
            <person name="Bristow J."/>
            <person name="Eisen J.A."/>
            <person name="Markowitz V."/>
            <person name="Hugenholtz P."/>
            <person name="Klenk H.P."/>
            <person name="Kyrpides N.C."/>
        </authorList>
    </citation>
    <scope>NUCLEOTIDE SEQUENCE [LARGE SCALE GENOMIC DNA]</scope>
    <source>
        <strain evidence="2">ATCC 51198 / DSM 5511 / JCM 9101 / NCIMB 13204 / VKM B-1734 / 4k</strain>
    </source>
</reference>
<name>D2RSI2_HALTV</name>
<protein>
    <submittedName>
        <fullName evidence="1">Uncharacterized protein</fullName>
    </submittedName>
</protein>
<dbReference type="Proteomes" id="UP000001903">
    <property type="component" value="Chromosome"/>
</dbReference>
<dbReference type="KEGG" id="htu:Htur_1873"/>
<gene>
    <name evidence="1" type="ordered locus">Htur_1873</name>
</gene>
<keyword evidence="2" id="KW-1185">Reference proteome</keyword>
<sequence>MNVNTQGITRFLDLQRMKAELLVEIGIARNTNVQPHPVAACRVGWLTLVPGGGAIVLLERVGEAHRISRARVRRAVIAPGWVDSDGD</sequence>
<accession>D2RSI2</accession>
<organism evidence="1 2">
    <name type="scientific">Haloterrigena turkmenica (strain ATCC 51198 / DSM 5511 / JCM 9101 / NCIMB 13204 / VKM B-1734 / 4k)</name>
    <name type="common">Halococcus turkmenicus</name>
    <dbReference type="NCBI Taxonomy" id="543526"/>
    <lineage>
        <taxon>Archaea</taxon>
        <taxon>Methanobacteriati</taxon>
        <taxon>Methanobacteriota</taxon>
        <taxon>Stenosarchaea group</taxon>
        <taxon>Halobacteria</taxon>
        <taxon>Halobacteriales</taxon>
        <taxon>Natrialbaceae</taxon>
        <taxon>Haloterrigena</taxon>
    </lineage>
</organism>
<dbReference type="EMBL" id="CP001860">
    <property type="protein sequence ID" value="ADB60758.1"/>
    <property type="molecule type" value="Genomic_DNA"/>
</dbReference>
<proteinExistence type="predicted"/>